<proteinExistence type="predicted"/>
<name>A0AAQ3PXW1_PASNO</name>
<feature type="compositionally biased region" description="Polar residues" evidence="1">
    <location>
        <begin position="23"/>
        <end position="33"/>
    </location>
</feature>
<feature type="compositionally biased region" description="Pro residues" evidence="1">
    <location>
        <begin position="9"/>
        <end position="19"/>
    </location>
</feature>
<accession>A0AAQ3PXW1</accession>
<organism evidence="2 3">
    <name type="scientific">Paspalum notatum var. saurae</name>
    <dbReference type="NCBI Taxonomy" id="547442"/>
    <lineage>
        <taxon>Eukaryota</taxon>
        <taxon>Viridiplantae</taxon>
        <taxon>Streptophyta</taxon>
        <taxon>Embryophyta</taxon>
        <taxon>Tracheophyta</taxon>
        <taxon>Spermatophyta</taxon>
        <taxon>Magnoliopsida</taxon>
        <taxon>Liliopsida</taxon>
        <taxon>Poales</taxon>
        <taxon>Poaceae</taxon>
        <taxon>PACMAD clade</taxon>
        <taxon>Panicoideae</taxon>
        <taxon>Andropogonodae</taxon>
        <taxon>Paspaleae</taxon>
        <taxon>Paspalinae</taxon>
        <taxon>Paspalum</taxon>
    </lineage>
</organism>
<evidence type="ECO:0000313" key="2">
    <source>
        <dbReference type="EMBL" id="WVZ55843.1"/>
    </source>
</evidence>
<evidence type="ECO:0000313" key="3">
    <source>
        <dbReference type="Proteomes" id="UP001341281"/>
    </source>
</evidence>
<feature type="region of interest" description="Disordered" evidence="1">
    <location>
        <begin position="1"/>
        <end position="66"/>
    </location>
</feature>
<dbReference type="AlphaFoldDB" id="A0AAQ3PXW1"/>
<gene>
    <name evidence="2" type="ORF">U9M48_006451</name>
</gene>
<reference evidence="2 3" key="1">
    <citation type="submission" date="2024-02" db="EMBL/GenBank/DDBJ databases">
        <title>High-quality chromosome-scale genome assembly of Pensacola bahiagrass (Paspalum notatum Flugge var. saurae).</title>
        <authorList>
            <person name="Vega J.M."/>
            <person name="Podio M."/>
            <person name="Orjuela J."/>
            <person name="Siena L.A."/>
            <person name="Pessino S.C."/>
            <person name="Combes M.C."/>
            <person name="Mariac C."/>
            <person name="Albertini E."/>
            <person name="Pupilli F."/>
            <person name="Ortiz J.P.A."/>
            <person name="Leblanc O."/>
        </authorList>
    </citation>
    <scope>NUCLEOTIDE SEQUENCE [LARGE SCALE GENOMIC DNA]</scope>
    <source>
        <strain evidence="2">R1</strain>
        <tissue evidence="2">Leaf</tissue>
    </source>
</reference>
<keyword evidence="3" id="KW-1185">Reference proteome</keyword>
<protein>
    <submittedName>
        <fullName evidence="2">Uncharacterized protein</fullName>
    </submittedName>
</protein>
<evidence type="ECO:0000256" key="1">
    <source>
        <dbReference type="SAM" id="MobiDB-lite"/>
    </source>
</evidence>
<sequence length="66" mass="6780">MSMRCARDPAPPPALPPEFAPRTASSPSTALPSQPSPPSADGLSLHPFATAARHTCPASSVKTPPY</sequence>
<dbReference type="Proteomes" id="UP001341281">
    <property type="component" value="Chromosome 02"/>
</dbReference>
<dbReference type="EMBL" id="CP144746">
    <property type="protein sequence ID" value="WVZ55843.1"/>
    <property type="molecule type" value="Genomic_DNA"/>
</dbReference>
<feature type="compositionally biased region" description="Polar residues" evidence="1">
    <location>
        <begin position="57"/>
        <end position="66"/>
    </location>
</feature>